<dbReference type="InterPro" id="IPR021440">
    <property type="entry name" value="DUF3089"/>
</dbReference>
<dbReference type="Proteomes" id="UP000681425">
    <property type="component" value="Chromosome"/>
</dbReference>
<evidence type="ECO:0000313" key="2">
    <source>
        <dbReference type="Proteomes" id="UP000681425"/>
    </source>
</evidence>
<proteinExistence type="predicted"/>
<dbReference type="InterPro" id="IPR029058">
    <property type="entry name" value="AB_hydrolase_fold"/>
</dbReference>
<dbReference type="EMBL" id="CP073910">
    <property type="protein sequence ID" value="QUT08181.1"/>
    <property type="molecule type" value="Genomic_DNA"/>
</dbReference>
<accession>A0A975KB60</accession>
<protein>
    <submittedName>
        <fullName evidence="1">DUF3089 domain-containing protein</fullName>
    </submittedName>
</protein>
<organism evidence="1 2">
    <name type="scientific">Sphingobium phenoxybenzoativorans</name>
    <dbReference type="NCBI Taxonomy" id="1592790"/>
    <lineage>
        <taxon>Bacteria</taxon>
        <taxon>Pseudomonadati</taxon>
        <taxon>Pseudomonadota</taxon>
        <taxon>Alphaproteobacteria</taxon>
        <taxon>Sphingomonadales</taxon>
        <taxon>Sphingomonadaceae</taxon>
        <taxon>Sphingobium</taxon>
    </lineage>
</organism>
<dbReference type="Gene3D" id="3.40.50.1820">
    <property type="entry name" value="alpha/beta hydrolase"/>
    <property type="match status" value="1"/>
</dbReference>
<dbReference type="AlphaFoldDB" id="A0A975KB60"/>
<keyword evidence="2" id="KW-1185">Reference proteome</keyword>
<dbReference type="SUPFAM" id="SSF53474">
    <property type="entry name" value="alpha/beta-Hydrolases"/>
    <property type="match status" value="1"/>
</dbReference>
<dbReference type="RefSeq" id="WP_212611098.1">
    <property type="nucleotide sequence ID" value="NZ_CP073910.1"/>
</dbReference>
<dbReference type="KEGG" id="spph:KFK14_08585"/>
<reference evidence="1" key="1">
    <citation type="submission" date="2021-04" db="EMBL/GenBank/DDBJ databases">
        <title>Isolation of p-tert-butylphenol degrading bacteria Sphingobium phenoxybenzoativorans Tas13 from active sludge.</title>
        <authorList>
            <person name="Li Y."/>
        </authorList>
    </citation>
    <scope>NUCLEOTIDE SEQUENCE</scope>
    <source>
        <strain evidence="1">Tas13</strain>
    </source>
</reference>
<name>A0A975KB60_9SPHN</name>
<gene>
    <name evidence="1" type="ORF">KFK14_08585</name>
</gene>
<evidence type="ECO:0000313" key="1">
    <source>
        <dbReference type="EMBL" id="QUT08181.1"/>
    </source>
</evidence>
<sequence>MARKFLYVIAGLIVLALASSIAYRLWGQQLLTAAMVPSAPFIEPAPLTADDYARRDLWLARPDISRDNPGLWLPPGYKAETAEKKAAVFFVHPTSYLASFRPRWNMPLNDRESLTTAAQFLRGQASAFNAAGTIWAPKYRQAHFGAFLTERPQANNALAAAYRDVAAAFEAFLKANPAGPVILAGHSQGSLHLMRLMQERIAGKPVQDRIAAVYLAGWPVSVEADLPALGLPACSKRGEAACILSWQSFAEPADMHAVTDTYDRSTGLTGAPRKDSRMLCINPLTGAPDSAAAESRNMGTLVLTDPPGGSKIVPHAVPARCDARGFLLIGNPPAMGPFALPGNNYHVYDYQLFWADIRRDAGERLATYLAR</sequence>
<dbReference type="Pfam" id="PF11288">
    <property type="entry name" value="DUF3089"/>
    <property type="match status" value="1"/>
</dbReference>